<dbReference type="Gene3D" id="3.40.1190.20">
    <property type="match status" value="1"/>
</dbReference>
<organism evidence="1 2">
    <name type="scientific">Halalkalicoccus paucihalophilus</name>
    <dbReference type="NCBI Taxonomy" id="1008153"/>
    <lineage>
        <taxon>Archaea</taxon>
        <taxon>Methanobacteriati</taxon>
        <taxon>Methanobacteriota</taxon>
        <taxon>Stenosarchaea group</taxon>
        <taxon>Halobacteria</taxon>
        <taxon>Halobacteriales</taxon>
        <taxon>Halococcaceae</taxon>
        <taxon>Halalkalicoccus</taxon>
    </lineage>
</organism>
<name>A0A151AH71_9EURY</name>
<reference evidence="1 2" key="1">
    <citation type="submission" date="2016-02" db="EMBL/GenBank/DDBJ databases">
        <title>Genome sequence of Halalkalicoccus paucihalophilus DSM 24557.</title>
        <authorList>
            <person name="Poehlein A."/>
            <person name="Daniel R."/>
        </authorList>
    </citation>
    <scope>NUCLEOTIDE SEQUENCE [LARGE SCALE GENOMIC DNA]</scope>
    <source>
        <strain evidence="1 2">DSM 24557</strain>
    </source>
</reference>
<proteinExistence type="predicted"/>
<dbReference type="EMBL" id="LTAZ01000004">
    <property type="protein sequence ID" value="KYH26777.1"/>
    <property type="molecule type" value="Genomic_DNA"/>
</dbReference>
<keyword evidence="2" id="KW-1185">Reference proteome</keyword>
<dbReference type="PATRIC" id="fig|1008153.3.peg.1913"/>
<evidence type="ECO:0000313" key="1">
    <source>
        <dbReference type="EMBL" id="KYH26777.1"/>
    </source>
</evidence>
<evidence type="ECO:0000313" key="2">
    <source>
        <dbReference type="Proteomes" id="UP000075321"/>
    </source>
</evidence>
<protein>
    <submittedName>
        <fullName evidence="1">Uncharacterized protein</fullName>
    </submittedName>
</protein>
<gene>
    <name evidence="1" type="ORF">HAPAU_18830</name>
</gene>
<comment type="caution">
    <text evidence="1">The sequence shown here is derived from an EMBL/GenBank/DDBJ whole genome shotgun (WGS) entry which is preliminary data.</text>
</comment>
<dbReference type="InterPro" id="IPR029056">
    <property type="entry name" value="Ribokinase-like"/>
</dbReference>
<accession>A0A151AH71</accession>
<dbReference type="OrthoDB" id="252614at2157"/>
<dbReference type="AlphaFoldDB" id="A0A151AH71"/>
<sequence length="58" mass="6323">MADPIHETGARDRFDAGLAYAVGRGWDWTQALALANACASYYVDTGRSTDRTSLSAWL</sequence>
<dbReference type="SUPFAM" id="SSF53613">
    <property type="entry name" value="Ribokinase-like"/>
    <property type="match status" value="1"/>
</dbReference>
<dbReference type="Proteomes" id="UP000075321">
    <property type="component" value="Unassembled WGS sequence"/>
</dbReference>